<proteinExistence type="predicted"/>
<dbReference type="EnsemblMetazoa" id="GPAI042499-RA">
    <property type="protein sequence ID" value="GPAI042499-PA"/>
    <property type="gene ID" value="GPAI042499"/>
</dbReference>
<evidence type="ECO:0000313" key="1">
    <source>
        <dbReference type="EnsemblMetazoa" id="GPAI042499-PA"/>
    </source>
</evidence>
<dbReference type="VEuPathDB" id="VectorBase:GPAI042499"/>
<keyword evidence="2" id="KW-1185">Reference proteome</keyword>
<evidence type="ECO:0000313" key="2">
    <source>
        <dbReference type="Proteomes" id="UP000092445"/>
    </source>
</evidence>
<dbReference type="Proteomes" id="UP000092445">
    <property type="component" value="Unassembled WGS sequence"/>
</dbReference>
<protein>
    <submittedName>
        <fullName evidence="1">Uncharacterized protein</fullName>
    </submittedName>
</protein>
<name>A0A1B0ADT3_GLOPL</name>
<organism evidence="1 2">
    <name type="scientific">Glossina pallidipes</name>
    <name type="common">Tsetse fly</name>
    <dbReference type="NCBI Taxonomy" id="7398"/>
    <lineage>
        <taxon>Eukaryota</taxon>
        <taxon>Metazoa</taxon>
        <taxon>Ecdysozoa</taxon>
        <taxon>Arthropoda</taxon>
        <taxon>Hexapoda</taxon>
        <taxon>Insecta</taxon>
        <taxon>Pterygota</taxon>
        <taxon>Neoptera</taxon>
        <taxon>Endopterygota</taxon>
        <taxon>Diptera</taxon>
        <taxon>Brachycera</taxon>
        <taxon>Muscomorpha</taxon>
        <taxon>Hippoboscoidea</taxon>
        <taxon>Glossinidae</taxon>
        <taxon>Glossina</taxon>
    </lineage>
</organism>
<accession>A0A1B0ADT3</accession>
<reference evidence="2" key="1">
    <citation type="submission" date="2014-03" db="EMBL/GenBank/DDBJ databases">
        <authorList>
            <person name="Aksoy S."/>
            <person name="Warren W."/>
            <person name="Wilson R.K."/>
        </authorList>
    </citation>
    <scope>NUCLEOTIDE SEQUENCE [LARGE SCALE GENOMIC DNA]</scope>
    <source>
        <strain evidence="2">IAEA</strain>
    </source>
</reference>
<sequence>MLCIANVVRVAAIDGVVGIINECRLQKRLLMKQEQGALPTISYKHSQASIKLPALSERNITAATTTTTTITTTISTIREVFVNKTRHKFLLQPADRTTLHNK</sequence>
<dbReference type="AlphaFoldDB" id="A0A1B0ADT3"/>
<reference evidence="1" key="2">
    <citation type="submission" date="2020-05" db="UniProtKB">
        <authorList>
            <consortium name="EnsemblMetazoa"/>
        </authorList>
    </citation>
    <scope>IDENTIFICATION</scope>
    <source>
        <strain evidence="1">IAEA</strain>
    </source>
</reference>